<dbReference type="Gene3D" id="2.60.40.420">
    <property type="entry name" value="Cupredoxins - blue copper proteins"/>
    <property type="match status" value="3"/>
</dbReference>
<dbReference type="OrthoDB" id="9757546at2"/>
<keyword evidence="2" id="KW-0560">Oxidoreductase</keyword>
<keyword evidence="6" id="KW-0946">Virion</keyword>
<keyword evidence="6" id="KW-0167">Capsid protein</keyword>
<reference evidence="7" key="1">
    <citation type="submission" date="2016-09" db="EMBL/GenBank/DDBJ databases">
        <authorList>
            <person name="Varghese N."/>
            <person name="Submissions S."/>
        </authorList>
    </citation>
    <scope>NUCLEOTIDE SEQUENCE [LARGE SCALE GENOMIC DNA]</scope>
    <source>
        <strain evidence="7">ANC 4667</strain>
    </source>
</reference>
<evidence type="ECO:0000259" key="5">
    <source>
        <dbReference type="Pfam" id="PF07732"/>
    </source>
</evidence>
<dbReference type="EMBL" id="FMYO01000010">
    <property type="protein sequence ID" value="SDC65972.1"/>
    <property type="molecule type" value="Genomic_DNA"/>
</dbReference>
<dbReference type="InterPro" id="IPR011706">
    <property type="entry name" value="Cu-oxidase_C"/>
</dbReference>
<dbReference type="InterPro" id="IPR045087">
    <property type="entry name" value="Cu-oxidase_fam"/>
</dbReference>
<evidence type="ECO:0000313" key="7">
    <source>
        <dbReference type="Proteomes" id="UP000243468"/>
    </source>
</evidence>
<dbReference type="CDD" id="cd13853">
    <property type="entry name" value="CuRO_1_Tth-MCO_like"/>
    <property type="match status" value="1"/>
</dbReference>
<evidence type="ECO:0000313" key="6">
    <source>
        <dbReference type="EMBL" id="SDC65972.1"/>
    </source>
</evidence>
<evidence type="ECO:0000256" key="3">
    <source>
        <dbReference type="SAM" id="MobiDB-lite"/>
    </source>
</evidence>
<dbReference type="GO" id="GO:0051301">
    <property type="term" value="P:cell division"/>
    <property type="evidence" value="ECO:0007669"/>
    <property type="project" value="UniProtKB-KW"/>
</dbReference>
<evidence type="ECO:0000259" key="4">
    <source>
        <dbReference type="Pfam" id="PF07731"/>
    </source>
</evidence>
<feature type="compositionally biased region" description="Low complexity" evidence="3">
    <location>
        <begin position="40"/>
        <end position="52"/>
    </location>
</feature>
<keyword evidence="1" id="KW-0479">Metal-binding</keyword>
<name>A0A1G6NDU6_9GAMM</name>
<sequence length="714" mass="79220">MLQIAIIGIITAGLAVLISSWYGAQHPSSPSHPAHPPHHSNPSQPSNPSHPSHPSHPNPEASDSVISNPPLLPKNAKGKHELVVTYKLNKLYNPNTKVWNPVLLRGYLTNPSLLNKKQEGHYVNDLLVGPQIRIKQGETLNLNVNNQLPVESEETCPHHVENINNPNCFNTTNIHTHGFWVTPQGNGDNVFVRIAPQEKFDYQYKIEKNHPAGTFWYHAHVHGSTAIQVSSGMAGPLIVEGSRVPKYKQGKITETGDMDILWKDKAKNSDSNEKVLLFQQIQYRCNASDGTLTNPDNCVGIGILEDYVNSGLNSPATWGADKYHTSINGKVLGEMKVEQNEFNRWRMIHGGVRDTIGLMIKELPESKNYTAEQTIQACSSYQEKNQKEAFDRLKSLQVNTIAQDGLTMNHVQTRTLSVFHPGYRQDAMVAFPTSNKYCIYDTVLNVDDQINSALPDQIQPQLAPNNPLNAQLIGWVNVKASKQSAQTAAQFLQAQAKKIGLNKEIQAQLSQLNLSAFADHASLMTPEIDQEVAARPTQFNSFIISGFGSPGGPKFGFSHDINNPTSSLSFGDLFEGPGSINGHYVRQLQVGATDEWELRSIVGGHPFHIHINPFQIVKILDPDGVDVSVADNEVKDETGGVVDAQYRGLKGVFKDTIFVKPGGYRIILRSHYKKFEGDFVQHCHILDHEDQGMMEFVRICGDKFDCNTPPPVHH</sequence>
<dbReference type="STRING" id="1226327.SAMN05421732_11037"/>
<dbReference type="InterPro" id="IPR011707">
    <property type="entry name" value="Cu-oxidase-like_N"/>
</dbReference>
<dbReference type="Pfam" id="PF07732">
    <property type="entry name" value="Cu-oxidase_3"/>
    <property type="match status" value="1"/>
</dbReference>
<protein>
    <submittedName>
        <fullName evidence="6">Multicopper oxidase with three cupredoxin domains (Includes cell division protein FtsP and spore coat protein CotA)</fullName>
    </submittedName>
</protein>
<dbReference type="InterPro" id="IPR002355">
    <property type="entry name" value="Cu_oxidase_Cu_BS"/>
</dbReference>
<dbReference type="GO" id="GO:0005507">
    <property type="term" value="F:copper ion binding"/>
    <property type="evidence" value="ECO:0007669"/>
    <property type="project" value="InterPro"/>
</dbReference>
<dbReference type="PANTHER" id="PTHR11709:SF518">
    <property type="entry name" value="MULTICOPPER OXIDASE"/>
    <property type="match status" value="1"/>
</dbReference>
<keyword evidence="6" id="KW-0132">Cell division</keyword>
<organism evidence="6 7">
    <name type="scientific">Acinetobacter kookii</name>
    <dbReference type="NCBI Taxonomy" id="1226327"/>
    <lineage>
        <taxon>Bacteria</taxon>
        <taxon>Pseudomonadati</taxon>
        <taxon>Pseudomonadota</taxon>
        <taxon>Gammaproteobacteria</taxon>
        <taxon>Moraxellales</taxon>
        <taxon>Moraxellaceae</taxon>
        <taxon>Acinetobacter</taxon>
    </lineage>
</organism>
<proteinExistence type="predicted"/>
<dbReference type="SUPFAM" id="SSF49503">
    <property type="entry name" value="Cupredoxins"/>
    <property type="match status" value="2"/>
</dbReference>
<feature type="region of interest" description="Disordered" evidence="3">
    <location>
        <begin position="26"/>
        <end position="74"/>
    </location>
</feature>
<accession>A0A1G6NDU6</accession>
<keyword evidence="7" id="KW-1185">Reference proteome</keyword>
<evidence type="ECO:0000256" key="2">
    <source>
        <dbReference type="ARBA" id="ARBA00023002"/>
    </source>
</evidence>
<dbReference type="InterPro" id="IPR008972">
    <property type="entry name" value="Cupredoxin"/>
</dbReference>
<dbReference type="GO" id="GO:0016491">
    <property type="term" value="F:oxidoreductase activity"/>
    <property type="evidence" value="ECO:0007669"/>
    <property type="project" value="UniProtKB-KW"/>
</dbReference>
<feature type="domain" description="Plastocyanin-like" evidence="5">
    <location>
        <begin position="169"/>
        <end position="241"/>
    </location>
</feature>
<dbReference type="Proteomes" id="UP000243468">
    <property type="component" value="Unassembled WGS sequence"/>
</dbReference>
<dbReference type="PROSITE" id="PS00080">
    <property type="entry name" value="MULTICOPPER_OXIDASE2"/>
    <property type="match status" value="1"/>
</dbReference>
<dbReference type="AlphaFoldDB" id="A0A1G6NDU6"/>
<gene>
    <name evidence="6" type="ORF">SAMN05421732_11037</name>
</gene>
<dbReference type="PANTHER" id="PTHR11709">
    <property type="entry name" value="MULTI-COPPER OXIDASE"/>
    <property type="match status" value="1"/>
</dbReference>
<dbReference type="Pfam" id="PF07731">
    <property type="entry name" value="Cu-oxidase_2"/>
    <property type="match status" value="1"/>
</dbReference>
<dbReference type="RefSeq" id="WP_092820383.1">
    <property type="nucleotide sequence ID" value="NZ_BAABKJ010000015.1"/>
</dbReference>
<keyword evidence="6" id="KW-0131">Cell cycle</keyword>
<evidence type="ECO:0000256" key="1">
    <source>
        <dbReference type="ARBA" id="ARBA00022723"/>
    </source>
</evidence>
<feature type="domain" description="Plastocyanin-like" evidence="4">
    <location>
        <begin position="587"/>
        <end position="694"/>
    </location>
</feature>